<dbReference type="AlphaFoldDB" id="A0A2C5YTC1"/>
<evidence type="ECO:0000256" key="1">
    <source>
        <dbReference type="SAM" id="MobiDB-lite"/>
    </source>
</evidence>
<gene>
    <name evidence="3" type="ORF">CDD82_6876</name>
</gene>
<name>A0A2C5YTC1_9HYPO</name>
<evidence type="ECO:0000313" key="3">
    <source>
        <dbReference type="EMBL" id="PHH70863.1"/>
    </source>
</evidence>
<dbReference type="InterPro" id="IPR029052">
    <property type="entry name" value="Metallo-depent_PP-like"/>
</dbReference>
<proteinExistence type="predicted"/>
<dbReference type="Proteomes" id="UP000224854">
    <property type="component" value="Unassembled WGS sequence"/>
</dbReference>
<dbReference type="OrthoDB" id="444325at2759"/>
<dbReference type="EMBL" id="NJEU01000748">
    <property type="protein sequence ID" value="PHH70863.1"/>
    <property type="molecule type" value="Genomic_DNA"/>
</dbReference>
<evidence type="ECO:0000313" key="4">
    <source>
        <dbReference type="Proteomes" id="UP000224854"/>
    </source>
</evidence>
<dbReference type="GO" id="GO:0000398">
    <property type="term" value="P:mRNA splicing, via spliceosome"/>
    <property type="evidence" value="ECO:0007669"/>
    <property type="project" value="TreeGrafter"/>
</dbReference>
<dbReference type="InterPro" id="IPR006768">
    <property type="entry name" value="Cwf19-like_C_dom-1"/>
</dbReference>
<keyword evidence="4" id="KW-1185">Reference proteome</keyword>
<dbReference type="GO" id="GO:0071014">
    <property type="term" value="C:post-mRNA release spliceosomal complex"/>
    <property type="evidence" value="ECO:0007669"/>
    <property type="project" value="TreeGrafter"/>
</dbReference>
<dbReference type="GO" id="GO:0061632">
    <property type="term" value="F:RNA lariat debranching enzyme activator activity"/>
    <property type="evidence" value="ECO:0007669"/>
    <property type="project" value="TreeGrafter"/>
</dbReference>
<evidence type="ECO:0000259" key="2">
    <source>
        <dbReference type="Pfam" id="PF04677"/>
    </source>
</evidence>
<dbReference type="PANTHER" id="PTHR12072">
    <property type="entry name" value="CWF19, CELL CYCLE CONTROL PROTEIN"/>
    <property type="match status" value="1"/>
</dbReference>
<accession>A0A2C5YTC1</accession>
<dbReference type="PANTHER" id="PTHR12072:SF4">
    <property type="entry name" value="CWF19-LIKE PROTEIN 1"/>
    <property type="match status" value="1"/>
</dbReference>
<feature type="domain" description="Cwf19-like C-terminal" evidence="2">
    <location>
        <begin position="309"/>
        <end position="343"/>
    </location>
</feature>
<comment type="caution">
    <text evidence="3">The sequence shown here is derived from an EMBL/GenBank/DDBJ whole genome shotgun (WGS) entry which is preliminary data.</text>
</comment>
<dbReference type="InterPro" id="IPR040194">
    <property type="entry name" value="Cwf19-like"/>
</dbReference>
<dbReference type="SUPFAM" id="SSF56300">
    <property type="entry name" value="Metallo-dependent phosphatases"/>
    <property type="match status" value="1"/>
</dbReference>
<protein>
    <recommendedName>
        <fullName evidence="2">Cwf19-like C-terminal domain-containing protein</fullName>
    </recommendedName>
</protein>
<sequence length="351" mass="37769">MAAPKIIVFGSLNGQLKPALTKLAALHAKNDFALAIFTGDVFAPDDDPDLTAELLAGSIQFPIPVYFSLGLCPLPPAITQKLEANQPICDNFFYLDKRSITTTAEGIRIVVLAGLLDSDANGDQATHQHLPSHSLQDAKTLRGANSAHVLLTSMWPAEIWTGSKVVLEPQQQAALQSSQPLAELCAALKPRYHLSASPDAFFYEREPFLHPAASDSDAVQSVTRFISMAPFGNTAKAKAMYAFSLNTADVSLPVGVTPSPFAAIHQHKKRRAEDSGSYSRFGALDPDPSDSYGRGHKRRRHAAPPPPGPDRCYFCLSNPNISAHMCCSIGDESYITTAKGPLLTSTIFADP</sequence>
<dbReference type="CDD" id="cd07380">
    <property type="entry name" value="MPP_CWF19_N"/>
    <property type="match status" value="1"/>
</dbReference>
<organism evidence="3 4">
    <name type="scientific">Ophiocordyceps australis</name>
    <dbReference type="NCBI Taxonomy" id="1399860"/>
    <lineage>
        <taxon>Eukaryota</taxon>
        <taxon>Fungi</taxon>
        <taxon>Dikarya</taxon>
        <taxon>Ascomycota</taxon>
        <taxon>Pezizomycotina</taxon>
        <taxon>Sordariomycetes</taxon>
        <taxon>Hypocreomycetidae</taxon>
        <taxon>Hypocreales</taxon>
        <taxon>Ophiocordycipitaceae</taxon>
        <taxon>Ophiocordyceps</taxon>
    </lineage>
</organism>
<dbReference type="Pfam" id="PF04677">
    <property type="entry name" value="CwfJ_C_1"/>
    <property type="match status" value="1"/>
</dbReference>
<feature type="region of interest" description="Disordered" evidence="1">
    <location>
        <begin position="267"/>
        <end position="306"/>
    </location>
</feature>
<reference evidence="3 4" key="1">
    <citation type="submission" date="2017-06" db="EMBL/GenBank/DDBJ databases">
        <title>Ant-infecting Ophiocordyceps genomes reveal a high diversity of potential behavioral manipulation genes and a possible major role for enterotoxins.</title>
        <authorList>
            <person name="De Bekker C."/>
            <person name="Evans H.C."/>
            <person name="Brachmann A."/>
            <person name="Hughes D.P."/>
        </authorList>
    </citation>
    <scope>NUCLEOTIDE SEQUENCE [LARGE SCALE GENOMIC DNA]</scope>
    <source>
        <strain evidence="3 4">1348a</strain>
    </source>
</reference>